<sequence>MANIQRRTTASGETRYQVCIRLKGFAPQTSTFDRLTDAKRWAAKIETEMREGRFFQANARPKHKVSDAIDRYQREILPNKSSSTIRDQSQQLEWWRKEIGTLHLHDLTPAVIAGCKTKLAATPMPPRGKAVNIEPVYRSASTVTAYLRVMSHLCSTAEREWEWLERNPVMAVKKPKLNNARSRFLSDEERARLLQECKNFPDLYLAVVLALSTGARKNEIWDLRWHQIDLDRQSITLHLTKNKEIRVVPVVGEALAILRERQALRPRPNDHLFPGKVEGKSFDFRKQWEHCIAAAQLHNFRYHDLRHTAASYLAMSGATLPELAEILGHKTLQMVKRYAHFTPDHKKSVVERMVSAYL</sequence>
<keyword evidence="3" id="KW-0238">DNA-binding</keyword>
<evidence type="ECO:0000256" key="4">
    <source>
        <dbReference type="ARBA" id="ARBA00023172"/>
    </source>
</evidence>
<evidence type="ECO:0000256" key="3">
    <source>
        <dbReference type="ARBA" id="ARBA00023125"/>
    </source>
</evidence>
<dbReference type="Proteomes" id="UP000510822">
    <property type="component" value="Chromosome"/>
</dbReference>
<proteinExistence type="inferred from homology"/>
<dbReference type="CDD" id="cd00796">
    <property type="entry name" value="INT_Rci_Hp1_C"/>
    <property type="match status" value="1"/>
</dbReference>
<evidence type="ECO:0000313" key="6">
    <source>
        <dbReference type="EMBL" id="QLI82637.1"/>
    </source>
</evidence>
<dbReference type="GO" id="GO:0006310">
    <property type="term" value="P:DNA recombination"/>
    <property type="evidence" value="ECO:0007669"/>
    <property type="project" value="UniProtKB-KW"/>
</dbReference>
<comment type="similarity">
    <text evidence="1">Belongs to the 'phage' integrase family.</text>
</comment>
<dbReference type="GO" id="GO:0015074">
    <property type="term" value="P:DNA integration"/>
    <property type="evidence" value="ECO:0007669"/>
    <property type="project" value="UniProtKB-KW"/>
</dbReference>
<dbReference type="AlphaFoldDB" id="A0A7D5VAX8"/>
<evidence type="ECO:0000313" key="7">
    <source>
        <dbReference type="Proteomes" id="UP000510822"/>
    </source>
</evidence>
<protein>
    <submittedName>
        <fullName evidence="6">Site-specific integrase</fullName>
    </submittedName>
</protein>
<dbReference type="InterPro" id="IPR050090">
    <property type="entry name" value="Tyrosine_recombinase_XerCD"/>
</dbReference>
<dbReference type="EMBL" id="CP058952">
    <property type="protein sequence ID" value="QLI82637.1"/>
    <property type="molecule type" value="Genomic_DNA"/>
</dbReference>
<keyword evidence="2" id="KW-0229">DNA integration</keyword>
<dbReference type="PANTHER" id="PTHR30349">
    <property type="entry name" value="PHAGE INTEGRASE-RELATED"/>
    <property type="match status" value="1"/>
</dbReference>
<evidence type="ECO:0000256" key="2">
    <source>
        <dbReference type="ARBA" id="ARBA00022908"/>
    </source>
</evidence>
<dbReference type="InterPro" id="IPR013762">
    <property type="entry name" value="Integrase-like_cat_sf"/>
</dbReference>
<dbReference type="SUPFAM" id="SSF56349">
    <property type="entry name" value="DNA breaking-rejoining enzymes"/>
    <property type="match status" value="1"/>
</dbReference>
<keyword evidence="4" id="KW-0233">DNA recombination</keyword>
<dbReference type="KEGG" id="cfon:HZU75_14485"/>
<dbReference type="PANTHER" id="PTHR30349:SF64">
    <property type="entry name" value="PROPHAGE INTEGRASE INTD-RELATED"/>
    <property type="match status" value="1"/>
</dbReference>
<dbReference type="InterPro" id="IPR011010">
    <property type="entry name" value="DNA_brk_join_enz"/>
</dbReference>
<organism evidence="6 7">
    <name type="scientific">Chitinibacter fontanus</name>
    <dbReference type="NCBI Taxonomy" id="1737446"/>
    <lineage>
        <taxon>Bacteria</taxon>
        <taxon>Pseudomonadati</taxon>
        <taxon>Pseudomonadota</taxon>
        <taxon>Betaproteobacteria</taxon>
        <taxon>Neisseriales</taxon>
        <taxon>Chitinibacteraceae</taxon>
        <taxon>Chitinibacter</taxon>
    </lineage>
</organism>
<feature type="domain" description="Tyr recombinase" evidence="5">
    <location>
        <begin position="180"/>
        <end position="351"/>
    </location>
</feature>
<evidence type="ECO:0000256" key="1">
    <source>
        <dbReference type="ARBA" id="ARBA00008857"/>
    </source>
</evidence>
<reference evidence="6 7" key="1">
    <citation type="journal article" date="2016" name="Int. J. Syst. Evol. Microbiol.">
        <title>Chitinibacter fontanus sp. nov., isolated from a spring.</title>
        <authorList>
            <person name="Sheu S.Y."/>
            <person name="Li Y.S."/>
            <person name="Young C.C."/>
            <person name="Chen W.M."/>
        </authorList>
    </citation>
    <scope>NUCLEOTIDE SEQUENCE [LARGE SCALE GENOMIC DNA]</scope>
    <source>
        <strain evidence="6 7">STM-7</strain>
    </source>
</reference>
<dbReference type="PROSITE" id="PS51898">
    <property type="entry name" value="TYR_RECOMBINASE"/>
    <property type="match status" value="1"/>
</dbReference>
<accession>A0A7D5VAX8</accession>
<dbReference type="InterPro" id="IPR002104">
    <property type="entry name" value="Integrase_catalytic"/>
</dbReference>
<dbReference type="Pfam" id="PF00589">
    <property type="entry name" value="Phage_integrase"/>
    <property type="match status" value="1"/>
</dbReference>
<dbReference type="RefSeq" id="WP_180306713.1">
    <property type="nucleotide sequence ID" value="NZ_CP058952.1"/>
</dbReference>
<dbReference type="Gene3D" id="1.10.150.130">
    <property type="match status" value="1"/>
</dbReference>
<keyword evidence="7" id="KW-1185">Reference proteome</keyword>
<name>A0A7D5VAX8_9NEIS</name>
<dbReference type="GO" id="GO:0003677">
    <property type="term" value="F:DNA binding"/>
    <property type="evidence" value="ECO:0007669"/>
    <property type="project" value="UniProtKB-KW"/>
</dbReference>
<gene>
    <name evidence="6" type="ORF">HZU75_14485</name>
</gene>
<dbReference type="InterPro" id="IPR010998">
    <property type="entry name" value="Integrase_recombinase_N"/>
</dbReference>
<evidence type="ECO:0000259" key="5">
    <source>
        <dbReference type="PROSITE" id="PS51898"/>
    </source>
</evidence>
<dbReference type="Gene3D" id="1.10.443.10">
    <property type="entry name" value="Intergrase catalytic core"/>
    <property type="match status" value="1"/>
</dbReference>